<dbReference type="Pfam" id="PF03713">
    <property type="entry name" value="DUF305"/>
    <property type="match status" value="1"/>
</dbReference>
<evidence type="ECO:0000259" key="2">
    <source>
        <dbReference type="Pfam" id="PF03713"/>
    </source>
</evidence>
<sequence length="137" mass="15062">MSLKILALTAAFAFAAPALVQEALAQDKPMHMNQDMPMHTDMQMDMSKPVGNQGPSIQAFAEANAKMHKDMAIEMTGDTDADFVRSMIPHHQGAIDMAKIELQYGKDPNIRKLAETVIKAQEAEIADMNAWLKAHGK</sequence>
<dbReference type="AlphaFoldDB" id="A0A1G4PL73"/>
<protein>
    <recommendedName>
        <fullName evidence="2">DUF305 domain-containing protein</fullName>
    </recommendedName>
</protein>
<reference evidence="3 4" key="1">
    <citation type="submission" date="2016-10" db="EMBL/GenBank/DDBJ databases">
        <authorList>
            <person name="de Groot N.N."/>
        </authorList>
    </citation>
    <scope>NUCLEOTIDE SEQUENCE [LARGE SCALE GENOMIC DNA]</scope>
    <source>
        <strain evidence="3 4">CGMCC 1.3401</strain>
    </source>
</reference>
<feature type="signal peptide" evidence="1">
    <location>
        <begin position="1"/>
        <end position="25"/>
    </location>
</feature>
<dbReference type="Proteomes" id="UP000199542">
    <property type="component" value="Unassembled WGS sequence"/>
</dbReference>
<evidence type="ECO:0000313" key="4">
    <source>
        <dbReference type="Proteomes" id="UP000199542"/>
    </source>
</evidence>
<proteinExistence type="predicted"/>
<dbReference type="InterPro" id="IPR005183">
    <property type="entry name" value="DUF305_CopM-like"/>
</dbReference>
<evidence type="ECO:0000313" key="3">
    <source>
        <dbReference type="EMBL" id="SCW32829.1"/>
    </source>
</evidence>
<feature type="chain" id="PRO_5011654329" description="DUF305 domain-containing protein" evidence="1">
    <location>
        <begin position="26"/>
        <end position="137"/>
    </location>
</feature>
<dbReference type="PANTHER" id="PTHR36933">
    <property type="entry name" value="SLL0788 PROTEIN"/>
    <property type="match status" value="1"/>
</dbReference>
<gene>
    <name evidence="3" type="ORF">SAMN02927900_00663</name>
</gene>
<dbReference type="EMBL" id="FMTM01000001">
    <property type="protein sequence ID" value="SCW32829.1"/>
    <property type="molecule type" value="Genomic_DNA"/>
</dbReference>
<name>A0A1G4PL73_9HYPH</name>
<evidence type="ECO:0000256" key="1">
    <source>
        <dbReference type="SAM" id="SignalP"/>
    </source>
</evidence>
<feature type="domain" description="DUF305" evidence="2">
    <location>
        <begin position="80"/>
        <end position="136"/>
    </location>
</feature>
<dbReference type="Gene3D" id="1.20.1260.10">
    <property type="match status" value="1"/>
</dbReference>
<dbReference type="PANTHER" id="PTHR36933:SF1">
    <property type="entry name" value="SLL0788 PROTEIN"/>
    <property type="match status" value="1"/>
</dbReference>
<dbReference type="RefSeq" id="WP_092583520.1">
    <property type="nucleotide sequence ID" value="NZ_FMTM01000001.1"/>
</dbReference>
<dbReference type="InterPro" id="IPR012347">
    <property type="entry name" value="Ferritin-like"/>
</dbReference>
<accession>A0A1G4PL73</accession>
<keyword evidence="1" id="KW-0732">Signal</keyword>
<organism evidence="3 4">
    <name type="scientific">Rhizobium mongolense subsp. loessense</name>
    <dbReference type="NCBI Taxonomy" id="158890"/>
    <lineage>
        <taxon>Bacteria</taxon>
        <taxon>Pseudomonadati</taxon>
        <taxon>Pseudomonadota</taxon>
        <taxon>Alphaproteobacteria</taxon>
        <taxon>Hyphomicrobiales</taxon>
        <taxon>Rhizobiaceae</taxon>
        <taxon>Rhizobium/Agrobacterium group</taxon>
        <taxon>Rhizobium</taxon>
    </lineage>
</organism>